<dbReference type="HOGENOM" id="CLU_1112318_0_0_1"/>
<feature type="compositionally biased region" description="Low complexity" evidence="1">
    <location>
        <begin position="53"/>
        <end position="71"/>
    </location>
</feature>
<evidence type="ECO:0000256" key="1">
    <source>
        <dbReference type="SAM" id="MobiDB-lite"/>
    </source>
</evidence>
<protein>
    <submittedName>
        <fullName evidence="2">Uncharacterized protein</fullName>
    </submittedName>
</protein>
<evidence type="ECO:0000313" key="3">
    <source>
        <dbReference type="Proteomes" id="UP000008792"/>
    </source>
</evidence>
<sequence>MEARDNSFDLDTIHKSKPKPLLRQHSHSQPQSQPQSQSQPHHSTHSYPARQRSGQWLSSPSFSQSQTSFSHQRPREHFPLRHQPLSYPQERPHSQSHHLHSYTSSCTYPATSDFKSSAPVRSQHYPRDAFQSTSFSNPVCNSDAYRNRIRHKNSASGSISNTPDFDWSSSSFSNIDAVTHAIRNKIIVEEDEEDILSTDRFY</sequence>
<feature type="compositionally biased region" description="Low complexity" evidence="1">
    <location>
        <begin position="27"/>
        <end position="41"/>
    </location>
</feature>
<dbReference type="EMBL" id="CH940649">
    <property type="protein sequence ID" value="EDW63417.2"/>
    <property type="molecule type" value="Genomic_DNA"/>
</dbReference>
<proteinExistence type="predicted"/>
<gene>
    <name evidence="2" type="primary">Dvir\GJ14928</name>
    <name evidence="2" type="ORF">Dvir_GJ14928</name>
</gene>
<dbReference type="AlphaFoldDB" id="B4LQG7"/>
<dbReference type="OrthoDB" id="7872344at2759"/>
<dbReference type="InParanoid" id="B4LQG7"/>
<dbReference type="STRING" id="7244.B4LQG7"/>
<reference evidence="2 3" key="1">
    <citation type="journal article" date="2007" name="Nature">
        <title>Evolution of genes and genomes on the Drosophila phylogeny.</title>
        <authorList>
            <consortium name="Drosophila 12 Genomes Consortium"/>
            <person name="Clark A.G."/>
            <person name="Eisen M.B."/>
            <person name="Smith D.R."/>
            <person name="Bergman C.M."/>
            <person name="Oliver B."/>
            <person name="Markow T.A."/>
            <person name="Kaufman T.C."/>
            <person name="Kellis M."/>
            <person name="Gelbart W."/>
            <person name="Iyer V.N."/>
            <person name="Pollard D.A."/>
            <person name="Sackton T.B."/>
            <person name="Larracuente A.M."/>
            <person name="Singh N.D."/>
            <person name="Abad J.P."/>
            <person name="Abt D.N."/>
            <person name="Adryan B."/>
            <person name="Aguade M."/>
            <person name="Akashi H."/>
            <person name="Anderson W.W."/>
            <person name="Aquadro C.F."/>
            <person name="Ardell D.H."/>
            <person name="Arguello R."/>
            <person name="Artieri C.G."/>
            <person name="Barbash D.A."/>
            <person name="Barker D."/>
            <person name="Barsanti P."/>
            <person name="Batterham P."/>
            <person name="Batzoglou S."/>
            <person name="Begun D."/>
            <person name="Bhutkar A."/>
            <person name="Blanco E."/>
            <person name="Bosak S.A."/>
            <person name="Bradley R.K."/>
            <person name="Brand A.D."/>
            <person name="Brent M.R."/>
            <person name="Brooks A.N."/>
            <person name="Brown R.H."/>
            <person name="Butlin R.K."/>
            <person name="Caggese C."/>
            <person name="Calvi B.R."/>
            <person name="Bernardo de Carvalho A."/>
            <person name="Caspi A."/>
            <person name="Castrezana S."/>
            <person name="Celniker S.E."/>
            <person name="Chang J.L."/>
            <person name="Chapple C."/>
            <person name="Chatterji S."/>
            <person name="Chinwalla A."/>
            <person name="Civetta A."/>
            <person name="Clifton S.W."/>
            <person name="Comeron J.M."/>
            <person name="Costello J.C."/>
            <person name="Coyne J.A."/>
            <person name="Daub J."/>
            <person name="David R.G."/>
            <person name="Delcher A.L."/>
            <person name="Delehaunty K."/>
            <person name="Do C.B."/>
            <person name="Ebling H."/>
            <person name="Edwards K."/>
            <person name="Eickbush T."/>
            <person name="Evans J.D."/>
            <person name="Filipski A."/>
            <person name="Findeiss S."/>
            <person name="Freyhult E."/>
            <person name="Fulton L."/>
            <person name="Fulton R."/>
            <person name="Garcia A.C."/>
            <person name="Gardiner A."/>
            <person name="Garfield D.A."/>
            <person name="Garvin B.E."/>
            <person name="Gibson G."/>
            <person name="Gilbert D."/>
            <person name="Gnerre S."/>
            <person name="Godfrey J."/>
            <person name="Good R."/>
            <person name="Gotea V."/>
            <person name="Gravely B."/>
            <person name="Greenberg A.J."/>
            <person name="Griffiths-Jones S."/>
            <person name="Gross S."/>
            <person name="Guigo R."/>
            <person name="Gustafson E.A."/>
            <person name="Haerty W."/>
            <person name="Hahn M.W."/>
            <person name="Halligan D.L."/>
            <person name="Halpern A.L."/>
            <person name="Halter G.M."/>
            <person name="Han M.V."/>
            <person name="Heger A."/>
            <person name="Hillier L."/>
            <person name="Hinrichs A.S."/>
            <person name="Holmes I."/>
            <person name="Hoskins R.A."/>
            <person name="Hubisz M.J."/>
            <person name="Hultmark D."/>
            <person name="Huntley M.A."/>
            <person name="Jaffe D.B."/>
            <person name="Jagadeeshan S."/>
            <person name="Jeck W.R."/>
            <person name="Johnson J."/>
            <person name="Jones C.D."/>
            <person name="Jordan W.C."/>
            <person name="Karpen G.H."/>
            <person name="Kataoka E."/>
            <person name="Keightley P.D."/>
            <person name="Kheradpour P."/>
            <person name="Kirkness E.F."/>
            <person name="Koerich L.B."/>
            <person name="Kristiansen K."/>
            <person name="Kudrna D."/>
            <person name="Kulathinal R.J."/>
            <person name="Kumar S."/>
            <person name="Kwok R."/>
            <person name="Lander E."/>
            <person name="Langley C.H."/>
            <person name="Lapoint R."/>
            <person name="Lazzaro B.P."/>
            <person name="Lee S.J."/>
            <person name="Levesque L."/>
            <person name="Li R."/>
            <person name="Lin C.F."/>
            <person name="Lin M.F."/>
            <person name="Lindblad-Toh K."/>
            <person name="Llopart A."/>
            <person name="Long M."/>
            <person name="Low L."/>
            <person name="Lozovsky E."/>
            <person name="Lu J."/>
            <person name="Luo M."/>
            <person name="Machado C.A."/>
            <person name="Makalowski W."/>
            <person name="Marzo M."/>
            <person name="Matsuda M."/>
            <person name="Matzkin L."/>
            <person name="McAllister B."/>
            <person name="McBride C.S."/>
            <person name="McKernan B."/>
            <person name="McKernan K."/>
            <person name="Mendez-Lago M."/>
            <person name="Minx P."/>
            <person name="Mollenhauer M.U."/>
            <person name="Montooth K."/>
            <person name="Mount S.M."/>
            <person name="Mu X."/>
            <person name="Myers E."/>
            <person name="Negre B."/>
            <person name="Newfeld S."/>
            <person name="Nielsen R."/>
            <person name="Noor M.A."/>
            <person name="O'Grady P."/>
            <person name="Pachter L."/>
            <person name="Papaceit M."/>
            <person name="Parisi M.J."/>
            <person name="Parisi M."/>
            <person name="Parts L."/>
            <person name="Pedersen J.S."/>
            <person name="Pesole G."/>
            <person name="Phillippy A.M."/>
            <person name="Ponting C.P."/>
            <person name="Pop M."/>
            <person name="Porcelli D."/>
            <person name="Powell J.R."/>
            <person name="Prohaska S."/>
            <person name="Pruitt K."/>
            <person name="Puig M."/>
            <person name="Quesneville H."/>
            <person name="Ram K.R."/>
            <person name="Rand D."/>
            <person name="Rasmussen M.D."/>
            <person name="Reed L.K."/>
            <person name="Reenan R."/>
            <person name="Reily A."/>
            <person name="Remington K.A."/>
            <person name="Rieger T.T."/>
            <person name="Ritchie M.G."/>
            <person name="Robin C."/>
            <person name="Rogers Y.H."/>
            <person name="Rohde C."/>
            <person name="Rozas J."/>
            <person name="Rubenfield M.J."/>
            <person name="Ruiz A."/>
            <person name="Russo S."/>
            <person name="Salzberg S.L."/>
            <person name="Sanchez-Gracia A."/>
            <person name="Saranga D.J."/>
            <person name="Sato H."/>
            <person name="Schaeffer S.W."/>
            <person name="Schatz M.C."/>
            <person name="Schlenke T."/>
            <person name="Schwartz R."/>
            <person name="Segarra C."/>
            <person name="Singh R.S."/>
            <person name="Sirot L."/>
            <person name="Sirota M."/>
            <person name="Sisneros N.B."/>
            <person name="Smith C.D."/>
            <person name="Smith T.F."/>
            <person name="Spieth J."/>
            <person name="Stage D.E."/>
            <person name="Stark A."/>
            <person name="Stephan W."/>
            <person name="Strausberg R.L."/>
            <person name="Strempel S."/>
            <person name="Sturgill D."/>
            <person name="Sutton G."/>
            <person name="Sutton G.G."/>
            <person name="Tao W."/>
            <person name="Teichmann S."/>
            <person name="Tobari Y.N."/>
            <person name="Tomimura Y."/>
            <person name="Tsolas J.M."/>
            <person name="Valente V.L."/>
            <person name="Venter E."/>
            <person name="Venter J.C."/>
            <person name="Vicario S."/>
            <person name="Vieira F.G."/>
            <person name="Vilella A.J."/>
            <person name="Villasante A."/>
            <person name="Walenz B."/>
            <person name="Wang J."/>
            <person name="Wasserman M."/>
            <person name="Watts T."/>
            <person name="Wilson D."/>
            <person name="Wilson R.K."/>
            <person name="Wing R.A."/>
            <person name="Wolfner M.F."/>
            <person name="Wong A."/>
            <person name="Wong G.K."/>
            <person name="Wu C.I."/>
            <person name="Wu G."/>
            <person name="Yamamoto D."/>
            <person name="Yang H.P."/>
            <person name="Yang S.P."/>
            <person name="Yorke J.A."/>
            <person name="Yoshida K."/>
            <person name="Zdobnov E."/>
            <person name="Zhang P."/>
            <person name="Zhang Y."/>
            <person name="Zimin A.V."/>
            <person name="Baldwin J."/>
            <person name="Abdouelleil A."/>
            <person name="Abdulkadir J."/>
            <person name="Abebe A."/>
            <person name="Abera B."/>
            <person name="Abreu J."/>
            <person name="Acer S.C."/>
            <person name="Aftuck L."/>
            <person name="Alexander A."/>
            <person name="An P."/>
            <person name="Anderson E."/>
            <person name="Anderson S."/>
            <person name="Arachi H."/>
            <person name="Azer M."/>
            <person name="Bachantsang P."/>
            <person name="Barry A."/>
            <person name="Bayul T."/>
            <person name="Berlin A."/>
            <person name="Bessette D."/>
            <person name="Bloom T."/>
            <person name="Blye J."/>
            <person name="Boguslavskiy L."/>
            <person name="Bonnet C."/>
            <person name="Boukhgalter B."/>
            <person name="Bourzgui I."/>
            <person name="Brown A."/>
            <person name="Cahill P."/>
            <person name="Channer S."/>
            <person name="Cheshatsang Y."/>
            <person name="Chuda L."/>
            <person name="Citroen M."/>
            <person name="Collymore A."/>
            <person name="Cooke P."/>
            <person name="Costello M."/>
            <person name="D'Aco K."/>
            <person name="Daza R."/>
            <person name="De Haan G."/>
            <person name="DeGray S."/>
            <person name="DeMaso C."/>
            <person name="Dhargay N."/>
            <person name="Dooley K."/>
            <person name="Dooley E."/>
            <person name="Doricent M."/>
            <person name="Dorje P."/>
            <person name="Dorjee K."/>
            <person name="Dupes A."/>
            <person name="Elong R."/>
            <person name="Falk J."/>
            <person name="Farina A."/>
            <person name="Faro S."/>
            <person name="Ferguson D."/>
            <person name="Fisher S."/>
            <person name="Foley C.D."/>
            <person name="Franke A."/>
            <person name="Friedrich D."/>
            <person name="Gadbois L."/>
            <person name="Gearin G."/>
            <person name="Gearin C.R."/>
            <person name="Giannoukos G."/>
            <person name="Goode T."/>
            <person name="Graham J."/>
            <person name="Grandbois E."/>
            <person name="Grewal S."/>
            <person name="Gyaltsen K."/>
            <person name="Hafez N."/>
            <person name="Hagos B."/>
            <person name="Hall J."/>
            <person name="Henson C."/>
            <person name="Hollinger A."/>
            <person name="Honan T."/>
            <person name="Huard M.D."/>
            <person name="Hughes L."/>
            <person name="Hurhula B."/>
            <person name="Husby M.E."/>
            <person name="Kamat A."/>
            <person name="Kanga B."/>
            <person name="Kashin S."/>
            <person name="Khazanovich D."/>
            <person name="Kisner P."/>
            <person name="Lance K."/>
            <person name="Lara M."/>
            <person name="Lee W."/>
            <person name="Lennon N."/>
            <person name="Letendre F."/>
            <person name="LeVine R."/>
            <person name="Lipovsky A."/>
            <person name="Liu X."/>
            <person name="Liu J."/>
            <person name="Liu S."/>
            <person name="Lokyitsang T."/>
            <person name="Lokyitsang Y."/>
            <person name="Lubonja R."/>
            <person name="Lui A."/>
            <person name="MacDonald P."/>
            <person name="Magnisalis V."/>
            <person name="Maru K."/>
            <person name="Matthews C."/>
            <person name="McCusker W."/>
            <person name="McDonough S."/>
            <person name="Mehta T."/>
            <person name="Meldrim J."/>
            <person name="Meneus L."/>
            <person name="Mihai O."/>
            <person name="Mihalev A."/>
            <person name="Mihova T."/>
            <person name="Mittelman R."/>
            <person name="Mlenga V."/>
            <person name="Montmayeur A."/>
            <person name="Mulrain L."/>
            <person name="Navidi A."/>
            <person name="Naylor J."/>
            <person name="Negash T."/>
            <person name="Nguyen T."/>
            <person name="Nguyen N."/>
            <person name="Nicol R."/>
            <person name="Norbu C."/>
            <person name="Norbu N."/>
            <person name="Novod N."/>
            <person name="O'Neill B."/>
            <person name="Osman S."/>
            <person name="Markiewicz E."/>
            <person name="Oyono O.L."/>
            <person name="Patti C."/>
            <person name="Phunkhang P."/>
            <person name="Pierre F."/>
            <person name="Priest M."/>
            <person name="Raghuraman S."/>
            <person name="Rege F."/>
            <person name="Reyes R."/>
            <person name="Rise C."/>
            <person name="Rogov P."/>
            <person name="Ross K."/>
            <person name="Ryan E."/>
            <person name="Settipalli S."/>
            <person name="Shea T."/>
            <person name="Sherpa N."/>
            <person name="Shi L."/>
            <person name="Shih D."/>
            <person name="Sparrow T."/>
            <person name="Spaulding J."/>
            <person name="Stalker J."/>
            <person name="Stange-Thomann N."/>
            <person name="Stavropoulos S."/>
            <person name="Stone C."/>
            <person name="Strader C."/>
            <person name="Tesfaye S."/>
            <person name="Thomson T."/>
            <person name="Thoulutsang Y."/>
            <person name="Thoulutsang D."/>
            <person name="Topham K."/>
            <person name="Topping I."/>
            <person name="Tsamla T."/>
            <person name="Vassiliev H."/>
            <person name="Vo A."/>
            <person name="Wangchuk T."/>
            <person name="Wangdi T."/>
            <person name="Weiand M."/>
            <person name="Wilkinson J."/>
            <person name="Wilson A."/>
            <person name="Yadav S."/>
            <person name="Young G."/>
            <person name="Yu Q."/>
            <person name="Zembek L."/>
            <person name="Zhong D."/>
            <person name="Zimmer A."/>
            <person name="Zwirko Z."/>
            <person name="Jaffe D.B."/>
            <person name="Alvarez P."/>
            <person name="Brockman W."/>
            <person name="Butler J."/>
            <person name="Chin C."/>
            <person name="Gnerre S."/>
            <person name="Grabherr M."/>
            <person name="Kleber M."/>
            <person name="Mauceli E."/>
            <person name="MacCallum I."/>
        </authorList>
    </citation>
    <scope>NUCLEOTIDE SEQUENCE [LARGE SCALE GENOMIC DNA]</scope>
    <source>
        <strain evidence="3">Tucson 15010-1051.87</strain>
    </source>
</reference>
<feature type="compositionally biased region" description="Basic residues" evidence="1">
    <location>
        <begin position="15"/>
        <end position="26"/>
    </location>
</feature>
<feature type="compositionally biased region" description="Basic and acidic residues" evidence="1">
    <location>
        <begin position="1"/>
        <end position="14"/>
    </location>
</feature>
<accession>B4LQG7</accession>
<dbReference type="Proteomes" id="UP000008792">
    <property type="component" value="Unassembled WGS sequence"/>
</dbReference>
<feature type="region of interest" description="Disordered" evidence="1">
    <location>
        <begin position="83"/>
        <end position="102"/>
    </location>
</feature>
<name>B4LQG7_DROVI</name>
<feature type="region of interest" description="Disordered" evidence="1">
    <location>
        <begin position="1"/>
        <end position="76"/>
    </location>
</feature>
<organism evidence="2 3">
    <name type="scientific">Drosophila virilis</name>
    <name type="common">Fruit fly</name>
    <dbReference type="NCBI Taxonomy" id="7244"/>
    <lineage>
        <taxon>Eukaryota</taxon>
        <taxon>Metazoa</taxon>
        <taxon>Ecdysozoa</taxon>
        <taxon>Arthropoda</taxon>
        <taxon>Hexapoda</taxon>
        <taxon>Insecta</taxon>
        <taxon>Pterygota</taxon>
        <taxon>Neoptera</taxon>
        <taxon>Endopterygota</taxon>
        <taxon>Diptera</taxon>
        <taxon>Brachycera</taxon>
        <taxon>Muscomorpha</taxon>
        <taxon>Ephydroidea</taxon>
        <taxon>Drosophilidae</taxon>
        <taxon>Drosophila</taxon>
    </lineage>
</organism>
<evidence type="ECO:0000313" key="2">
    <source>
        <dbReference type="EMBL" id="EDW63417.2"/>
    </source>
</evidence>
<keyword evidence="3" id="KW-1185">Reference proteome</keyword>
<dbReference type="eggNOG" id="ENOG502T8ZC">
    <property type="taxonomic scope" value="Eukaryota"/>
</dbReference>